<dbReference type="InterPro" id="IPR017853">
    <property type="entry name" value="GH"/>
</dbReference>
<evidence type="ECO:0000256" key="5">
    <source>
        <dbReference type="RuleBase" id="RU004453"/>
    </source>
</evidence>
<dbReference type="InterPro" id="IPR001579">
    <property type="entry name" value="Glyco_hydro_18_chit_AS"/>
</dbReference>
<dbReference type="PROSITE" id="PS51910">
    <property type="entry name" value="GH18_2"/>
    <property type="match status" value="1"/>
</dbReference>
<proteinExistence type="inferred from homology"/>
<dbReference type="SUPFAM" id="SSF51445">
    <property type="entry name" value="(Trans)glycosidases"/>
    <property type="match status" value="1"/>
</dbReference>
<dbReference type="InterPro" id="IPR001223">
    <property type="entry name" value="Glyco_hydro18_cat"/>
</dbReference>
<protein>
    <recommendedName>
        <fullName evidence="1">chitinase</fullName>
        <ecNumber evidence="1">3.2.1.14</ecNumber>
    </recommendedName>
</protein>
<organism evidence="7">
    <name type="scientific">Noctiluca scintillans</name>
    <name type="common">Sea sparkle</name>
    <name type="synonym">Red tide dinoflagellate</name>
    <dbReference type="NCBI Taxonomy" id="2966"/>
    <lineage>
        <taxon>Eukaryota</taxon>
        <taxon>Sar</taxon>
        <taxon>Alveolata</taxon>
        <taxon>Dinophyceae</taxon>
        <taxon>Noctilucales</taxon>
        <taxon>Noctilucaceae</taxon>
        <taxon>Noctiluca</taxon>
    </lineage>
</organism>
<gene>
    <name evidence="7" type="ORF">NSCI0253_LOCUS4714</name>
</gene>
<dbReference type="PANTHER" id="PTHR45708">
    <property type="entry name" value="ENDOCHITINASE"/>
    <property type="match status" value="1"/>
</dbReference>
<evidence type="ECO:0000256" key="3">
    <source>
        <dbReference type="ARBA" id="ARBA00023295"/>
    </source>
</evidence>
<name>A0A7S0ZRP6_NOCSC</name>
<sequence length="346" mass="37296">MAQAIWGLQLWIRSVVLNLFRDMTVLRVLLSLIGTGVAWTETSVPEIGKAIIGYWGSASDLPKESQLAEALQRGYNVIAVAFGDTLGADGSFQIHTNLGAPPTKSEISRTAGVSGDSWQYILSFGGQNAAGPYVTDVDGYVSGFMKTYEAAQEQYGFDGIDIDIETGMGTQLLKALRQIFQQLHAKNQVISMAPQPLNIDPAEVSVFMEGAYNCYVPLVDTTIIDSVTYVAVQLYNNAMPLGDLEKYIASMQAGTTIQWNGESLKLDIPSSKLVFGFPSAPGAAPSGPAESWELPASSLASHYRSSPTLMATGGCMTWSIGWDASQEWAWVKAVKELWSASQSVLV</sequence>
<dbReference type="PROSITE" id="PS01095">
    <property type="entry name" value="GH18_1"/>
    <property type="match status" value="1"/>
</dbReference>
<dbReference type="GO" id="GO:0005975">
    <property type="term" value="P:carbohydrate metabolic process"/>
    <property type="evidence" value="ECO:0007669"/>
    <property type="project" value="InterPro"/>
</dbReference>
<evidence type="ECO:0000313" key="7">
    <source>
        <dbReference type="EMBL" id="CAD8830368.1"/>
    </source>
</evidence>
<feature type="domain" description="GH18" evidence="6">
    <location>
        <begin position="49"/>
        <end position="341"/>
    </location>
</feature>
<dbReference type="InterPro" id="IPR050542">
    <property type="entry name" value="Glycosyl_Hydrlase18_Chitinase"/>
</dbReference>
<dbReference type="EMBL" id="HBFQ01006679">
    <property type="protein sequence ID" value="CAD8830368.1"/>
    <property type="molecule type" value="Transcribed_RNA"/>
</dbReference>
<evidence type="ECO:0000259" key="6">
    <source>
        <dbReference type="PROSITE" id="PS51910"/>
    </source>
</evidence>
<evidence type="ECO:0000256" key="1">
    <source>
        <dbReference type="ARBA" id="ARBA00012729"/>
    </source>
</evidence>
<dbReference type="Gene3D" id="3.20.20.80">
    <property type="entry name" value="Glycosidases"/>
    <property type="match status" value="1"/>
</dbReference>
<keyword evidence="3 4" id="KW-0326">Glycosidase</keyword>
<evidence type="ECO:0000256" key="4">
    <source>
        <dbReference type="RuleBase" id="RU000489"/>
    </source>
</evidence>
<dbReference type="PANTHER" id="PTHR45708:SF49">
    <property type="entry name" value="ENDOCHITINASE"/>
    <property type="match status" value="1"/>
</dbReference>
<comment type="similarity">
    <text evidence="5">Belongs to the glycosyl hydrolase 18 family.</text>
</comment>
<dbReference type="AlphaFoldDB" id="A0A7S0ZRP6"/>
<evidence type="ECO:0000256" key="2">
    <source>
        <dbReference type="ARBA" id="ARBA00022801"/>
    </source>
</evidence>
<reference evidence="7" key="1">
    <citation type="submission" date="2021-01" db="EMBL/GenBank/DDBJ databases">
        <authorList>
            <person name="Corre E."/>
            <person name="Pelletier E."/>
            <person name="Niang G."/>
            <person name="Scheremetjew M."/>
            <person name="Finn R."/>
            <person name="Kale V."/>
            <person name="Holt S."/>
            <person name="Cochrane G."/>
            <person name="Meng A."/>
            <person name="Brown T."/>
            <person name="Cohen L."/>
        </authorList>
    </citation>
    <scope>NUCLEOTIDE SEQUENCE</scope>
</reference>
<dbReference type="GO" id="GO:0008843">
    <property type="term" value="F:endochitinase activity"/>
    <property type="evidence" value="ECO:0007669"/>
    <property type="project" value="UniProtKB-EC"/>
</dbReference>
<keyword evidence="2 4" id="KW-0378">Hydrolase</keyword>
<dbReference type="Pfam" id="PF00704">
    <property type="entry name" value="Glyco_hydro_18"/>
    <property type="match status" value="1"/>
</dbReference>
<dbReference type="EC" id="3.2.1.14" evidence="1"/>
<accession>A0A7S0ZRP6</accession>